<dbReference type="OrthoDB" id="7446256at2"/>
<dbReference type="AlphaFoldDB" id="A0A3S1D209"/>
<gene>
    <name evidence="1" type="ORF">ECE50_000440</name>
</gene>
<sequence>MSCCNCNQPVSEKFCGNCGQPAVLKRVDGHYILHEIQHILHFEKGILYTFKALLVSPGKSIREFITYNRNRLVKPVIFLLITSLIYTVIIHFFHTSETHAARGIPQSSGIAAVFAWVESHYGYANIIMGVFIGGWLKLMFGRYGYNFYEMLILLCFVMGMGMLILAVFELGEGLLKVSLASPASIAAILYCAWAIAQFFDPRKFKNYLLALMAYLLGMFSFILSAVLLGAVADLLMKHV</sequence>
<dbReference type="Pfam" id="PF12412">
    <property type="entry name" value="DUF3667"/>
    <property type="match status" value="1"/>
</dbReference>
<name>A0A3S1D209_9BACT</name>
<evidence type="ECO:0000313" key="2">
    <source>
        <dbReference type="Proteomes" id="UP000281028"/>
    </source>
</evidence>
<dbReference type="Proteomes" id="UP000281028">
    <property type="component" value="Unassembled WGS sequence"/>
</dbReference>
<keyword evidence="2" id="KW-1185">Reference proteome</keyword>
<proteinExistence type="predicted"/>
<organism evidence="1 2">
    <name type="scientific">Chitinophaga solisilvae</name>
    <dbReference type="NCBI Taxonomy" id="1233460"/>
    <lineage>
        <taxon>Bacteria</taxon>
        <taxon>Pseudomonadati</taxon>
        <taxon>Bacteroidota</taxon>
        <taxon>Chitinophagia</taxon>
        <taxon>Chitinophagales</taxon>
        <taxon>Chitinophagaceae</taxon>
        <taxon>Chitinophaga</taxon>
    </lineage>
</organism>
<accession>A0A3S1D209</accession>
<evidence type="ECO:0000313" key="1">
    <source>
        <dbReference type="EMBL" id="NSL85279.1"/>
    </source>
</evidence>
<protein>
    <submittedName>
        <fullName evidence="1">DUF3667 domain-containing protein</fullName>
    </submittedName>
</protein>
<dbReference type="EMBL" id="RIAR02000001">
    <property type="protein sequence ID" value="NSL85279.1"/>
    <property type="molecule type" value="Genomic_DNA"/>
</dbReference>
<comment type="caution">
    <text evidence="1">The sequence shown here is derived from an EMBL/GenBank/DDBJ whole genome shotgun (WGS) entry which is preliminary data.</text>
</comment>
<reference evidence="1" key="1">
    <citation type="submission" date="2020-05" db="EMBL/GenBank/DDBJ databases">
        <title>Chitinophaga laudate sp. nov., isolated from a tropical peat swamp.</title>
        <authorList>
            <person name="Goh C.B.S."/>
            <person name="Lee M.S."/>
            <person name="Parimannan S."/>
            <person name="Pasbakhsh P."/>
            <person name="Yule C.M."/>
            <person name="Rajandas H."/>
            <person name="Loke S."/>
            <person name="Croft L."/>
            <person name="Tan J.B.L."/>
        </authorList>
    </citation>
    <scope>NUCLEOTIDE SEQUENCE</scope>
    <source>
        <strain evidence="1">Mgbs1</strain>
    </source>
</reference>
<dbReference type="InterPro" id="IPR022134">
    <property type="entry name" value="DUF3667"/>
</dbReference>